<dbReference type="SUPFAM" id="SSF56219">
    <property type="entry name" value="DNase I-like"/>
    <property type="match status" value="1"/>
</dbReference>
<proteinExistence type="predicted"/>
<reference evidence="2" key="1">
    <citation type="submission" date="2025-08" db="UniProtKB">
        <authorList>
            <consortium name="RefSeq"/>
        </authorList>
    </citation>
    <scope>IDENTIFICATION</scope>
    <source>
        <tissue evidence="2">Gonads</tissue>
    </source>
</reference>
<dbReference type="AlphaFoldDB" id="A0A6J2YGJ3"/>
<dbReference type="InParanoid" id="A0A6J2YGJ3"/>
<dbReference type="RefSeq" id="XP_030762005.1">
    <property type="nucleotide sequence ID" value="XM_030906145.1"/>
</dbReference>
<dbReference type="InterPro" id="IPR036691">
    <property type="entry name" value="Endo/exonu/phosph_ase_sf"/>
</dbReference>
<keyword evidence="1" id="KW-1185">Reference proteome</keyword>
<accession>A0A6J2YGJ3</accession>
<dbReference type="PANTHER" id="PTHR47027">
    <property type="entry name" value="REVERSE TRANSCRIPTASE DOMAIN-CONTAINING PROTEIN"/>
    <property type="match status" value="1"/>
</dbReference>
<dbReference type="PANTHER" id="PTHR47027:SF25">
    <property type="entry name" value="REVERSE TRANSCRIPTASE DOMAIN-CONTAINING PROTEIN"/>
    <property type="match status" value="1"/>
</dbReference>
<sequence length="354" mass="41330">MMIVMGDFNAKVGSDNRNSEDIMGKHGLGNRNNNGESLLGMCSNYQLTIGGTLFPHNVVHKATWKSPDGHTTNQIDHFLISRKWRNSLFDLRAYRGADHYLLIAEIKLKIAKIRKTQPLRQEKWEEVKESLQKIAEENLGYQRHIKKPWISDGTWEKIKERKKIKQKILQAGHSTQIRTLEEQYLTKNKEVKRSARRDKRLWTEELAEKAQMAAEINDSRTLYRTTKTLAIKNINRKCSIVKDKEGNILASKEDQLHRWTEFFSKPQQIIATVIQKRISDALEPTLRKEQADFRPQRSCIDQINTLRIIIEQSQEFRSPLYMVLVDFQRAFDTIKHIAIWKALREKGVPEKISA</sequence>
<dbReference type="Proteomes" id="UP000504635">
    <property type="component" value="Unplaced"/>
</dbReference>
<evidence type="ECO:0000313" key="1">
    <source>
        <dbReference type="Proteomes" id="UP000504635"/>
    </source>
</evidence>
<dbReference type="GeneID" id="115886842"/>
<dbReference type="KEGG" id="soy:115886842"/>
<gene>
    <name evidence="2" type="primary">LOC115886842</name>
</gene>
<name>A0A6J2YGJ3_SITOR</name>
<protein>
    <submittedName>
        <fullName evidence="2">Uncharacterized protein LOC115886842</fullName>
    </submittedName>
</protein>
<dbReference type="OrthoDB" id="8195170at2759"/>
<dbReference type="Gene3D" id="3.60.10.10">
    <property type="entry name" value="Endonuclease/exonuclease/phosphatase"/>
    <property type="match status" value="1"/>
</dbReference>
<organism evidence="1 2">
    <name type="scientific">Sitophilus oryzae</name>
    <name type="common">Rice weevil</name>
    <name type="synonym">Curculio oryzae</name>
    <dbReference type="NCBI Taxonomy" id="7048"/>
    <lineage>
        <taxon>Eukaryota</taxon>
        <taxon>Metazoa</taxon>
        <taxon>Ecdysozoa</taxon>
        <taxon>Arthropoda</taxon>
        <taxon>Hexapoda</taxon>
        <taxon>Insecta</taxon>
        <taxon>Pterygota</taxon>
        <taxon>Neoptera</taxon>
        <taxon>Endopterygota</taxon>
        <taxon>Coleoptera</taxon>
        <taxon>Polyphaga</taxon>
        <taxon>Cucujiformia</taxon>
        <taxon>Curculionidae</taxon>
        <taxon>Dryophthorinae</taxon>
        <taxon>Sitophilus</taxon>
    </lineage>
</organism>
<evidence type="ECO:0000313" key="2">
    <source>
        <dbReference type="RefSeq" id="XP_030762005.1"/>
    </source>
</evidence>